<evidence type="ECO:0000256" key="2">
    <source>
        <dbReference type="HAMAP-Rule" id="MF_00037"/>
    </source>
</evidence>
<dbReference type="Proteomes" id="UP000541810">
    <property type="component" value="Unassembled WGS sequence"/>
</dbReference>
<accession>A0A7X0H802</accession>
<dbReference type="Pfam" id="PF01565">
    <property type="entry name" value="FAD_binding_4"/>
    <property type="match status" value="1"/>
</dbReference>
<evidence type="ECO:0000256" key="1">
    <source>
        <dbReference type="ARBA" id="ARBA00022827"/>
    </source>
</evidence>
<comment type="subcellular location">
    <subcellularLocation>
        <location evidence="2">Cytoplasm</location>
    </subcellularLocation>
</comment>
<reference evidence="5 6" key="1">
    <citation type="submission" date="2020-08" db="EMBL/GenBank/DDBJ databases">
        <title>Genomic Encyclopedia of Type Strains, Phase IV (KMG-IV): sequencing the most valuable type-strain genomes for metagenomic binning, comparative biology and taxonomic classification.</title>
        <authorList>
            <person name="Goeker M."/>
        </authorList>
    </citation>
    <scope>NUCLEOTIDE SEQUENCE [LARGE SCALE GENOMIC DNA]</scope>
    <source>
        <strain evidence="5 6">DSM 103725</strain>
    </source>
</reference>
<keyword evidence="2" id="KW-0133">Cell shape</keyword>
<dbReference type="Gene3D" id="3.30.43.10">
    <property type="entry name" value="Uridine Diphospho-n-acetylenolpyruvylglucosamine Reductase, domain 2"/>
    <property type="match status" value="1"/>
</dbReference>
<name>A0A7X0H802_9BACT</name>
<organism evidence="5 6">
    <name type="scientific">Algisphaera agarilytica</name>
    <dbReference type="NCBI Taxonomy" id="1385975"/>
    <lineage>
        <taxon>Bacteria</taxon>
        <taxon>Pseudomonadati</taxon>
        <taxon>Planctomycetota</taxon>
        <taxon>Phycisphaerae</taxon>
        <taxon>Phycisphaerales</taxon>
        <taxon>Phycisphaeraceae</taxon>
        <taxon>Algisphaera</taxon>
    </lineage>
</organism>
<dbReference type="InterPro" id="IPR006094">
    <property type="entry name" value="Oxid_FAD_bind_N"/>
</dbReference>
<dbReference type="InterPro" id="IPR016167">
    <property type="entry name" value="FAD-bd_PCMH_sub1"/>
</dbReference>
<dbReference type="PANTHER" id="PTHR21071:SF4">
    <property type="entry name" value="UDP-N-ACETYLENOLPYRUVOYLGLUCOSAMINE REDUCTASE"/>
    <property type="match status" value="1"/>
</dbReference>
<dbReference type="GO" id="GO:0051301">
    <property type="term" value="P:cell division"/>
    <property type="evidence" value="ECO:0007669"/>
    <property type="project" value="UniProtKB-KW"/>
</dbReference>
<dbReference type="SUPFAM" id="SSF56194">
    <property type="entry name" value="Uridine diphospho-N-Acetylenolpyruvylglucosamine reductase, MurB, C-terminal domain"/>
    <property type="match status" value="1"/>
</dbReference>
<comment type="caution">
    <text evidence="2">Lacks conserved residue(s) required for the propagation of feature annotation.</text>
</comment>
<keyword evidence="2" id="KW-0132">Cell division</keyword>
<gene>
    <name evidence="2" type="primary">murB</name>
    <name evidence="5" type="ORF">HNQ40_002589</name>
</gene>
<dbReference type="EMBL" id="JACHGY010000001">
    <property type="protein sequence ID" value="MBB6430783.1"/>
    <property type="molecule type" value="Genomic_DNA"/>
</dbReference>
<comment type="cofactor">
    <cofactor evidence="2">
        <name>FAD</name>
        <dbReference type="ChEBI" id="CHEBI:57692"/>
    </cofactor>
</comment>
<dbReference type="RefSeq" id="WP_184678277.1">
    <property type="nucleotide sequence ID" value="NZ_JACHGY010000001.1"/>
</dbReference>
<dbReference type="HAMAP" id="MF_00037">
    <property type="entry name" value="MurB"/>
    <property type="match status" value="1"/>
</dbReference>
<dbReference type="InterPro" id="IPR036318">
    <property type="entry name" value="FAD-bd_PCMH-like_sf"/>
</dbReference>
<evidence type="ECO:0000313" key="5">
    <source>
        <dbReference type="EMBL" id="MBB6430783.1"/>
    </source>
</evidence>
<dbReference type="AlphaFoldDB" id="A0A7X0H802"/>
<proteinExistence type="inferred from homology"/>
<sequence>MIEPLDSDKLSTFRTHHHFENYAEFSTIEEFKDCVAWAKDKNVDFYILGNGSNTIFAKTKVRSLVLRNKLKKDLTTLGDETHVKASSSLPISVILKHCQDRNLDCFYYLASVPATLGGALAMNAGRGRIYNQTIFDFVETVTYFDGNEVITLRRDEIELSYRKTMFTGLNNSLILEATFNFPELPERQPDAAEDAAADGASPAEDGSDKKKKAVDRKSLPISQRIAYSKENQDHSAPNCGSVFKEAKMGILGRIQGTRLGSAQYSPKTINWLLSHGTSPRPMIWLIRYAKAVHLLFGRRAVLELIVVK</sequence>
<dbReference type="GO" id="GO:0009252">
    <property type="term" value="P:peptidoglycan biosynthetic process"/>
    <property type="evidence" value="ECO:0007669"/>
    <property type="project" value="UniProtKB-UniRule"/>
</dbReference>
<feature type="active site" evidence="2">
    <location>
        <position position="303"/>
    </location>
</feature>
<comment type="similarity">
    <text evidence="2">Belongs to the MurB family.</text>
</comment>
<evidence type="ECO:0000259" key="4">
    <source>
        <dbReference type="PROSITE" id="PS51387"/>
    </source>
</evidence>
<protein>
    <recommendedName>
        <fullName evidence="2">UDP-N-acetylenolpyruvoylglucosamine reductase</fullName>
        <ecNumber evidence="2">1.3.1.98</ecNumber>
    </recommendedName>
    <alternativeName>
        <fullName evidence="2">UDP-N-acetylmuramate dehydrogenase</fullName>
    </alternativeName>
</protein>
<dbReference type="InterPro" id="IPR016166">
    <property type="entry name" value="FAD-bd_PCMH"/>
</dbReference>
<keyword evidence="2" id="KW-0285">Flavoprotein</keyword>
<keyword evidence="2" id="KW-0573">Peptidoglycan synthesis</keyword>
<dbReference type="InterPro" id="IPR036635">
    <property type="entry name" value="MurB_C_sf"/>
</dbReference>
<keyword evidence="2" id="KW-0131">Cell cycle</keyword>
<comment type="catalytic activity">
    <reaction evidence="2">
        <text>UDP-N-acetyl-alpha-D-muramate + NADP(+) = UDP-N-acetyl-3-O-(1-carboxyvinyl)-alpha-D-glucosamine + NADPH + H(+)</text>
        <dbReference type="Rhea" id="RHEA:12248"/>
        <dbReference type="ChEBI" id="CHEBI:15378"/>
        <dbReference type="ChEBI" id="CHEBI:57783"/>
        <dbReference type="ChEBI" id="CHEBI:58349"/>
        <dbReference type="ChEBI" id="CHEBI:68483"/>
        <dbReference type="ChEBI" id="CHEBI:70757"/>
        <dbReference type="EC" id="1.3.1.98"/>
    </reaction>
</comment>
<dbReference type="GO" id="GO:0008360">
    <property type="term" value="P:regulation of cell shape"/>
    <property type="evidence" value="ECO:0007669"/>
    <property type="project" value="UniProtKB-KW"/>
</dbReference>
<feature type="domain" description="FAD-binding PCMH-type" evidence="4">
    <location>
        <begin position="14"/>
        <end position="184"/>
    </location>
</feature>
<keyword evidence="2" id="KW-0963">Cytoplasm</keyword>
<feature type="region of interest" description="Disordered" evidence="3">
    <location>
        <begin position="188"/>
        <end position="216"/>
    </location>
</feature>
<dbReference type="InterPro" id="IPR016169">
    <property type="entry name" value="FAD-bd_PCMH_sub2"/>
</dbReference>
<dbReference type="InterPro" id="IPR003170">
    <property type="entry name" value="MurB"/>
</dbReference>
<dbReference type="GO" id="GO:0071555">
    <property type="term" value="P:cell wall organization"/>
    <property type="evidence" value="ECO:0007669"/>
    <property type="project" value="UniProtKB-KW"/>
</dbReference>
<feature type="active site" evidence="2">
    <location>
        <position position="162"/>
    </location>
</feature>
<keyword evidence="2 5" id="KW-0560">Oxidoreductase</keyword>
<dbReference type="GO" id="GO:0008762">
    <property type="term" value="F:UDP-N-acetylmuramate dehydrogenase activity"/>
    <property type="evidence" value="ECO:0007669"/>
    <property type="project" value="UniProtKB-UniRule"/>
</dbReference>
<keyword evidence="2" id="KW-0521">NADP</keyword>
<dbReference type="EC" id="1.3.1.98" evidence="2"/>
<keyword evidence="1 2" id="KW-0274">FAD</keyword>
<comment type="function">
    <text evidence="2">Cell wall formation.</text>
</comment>
<dbReference type="PROSITE" id="PS51387">
    <property type="entry name" value="FAD_PCMH"/>
    <property type="match status" value="1"/>
</dbReference>
<dbReference type="Gene3D" id="3.30.465.10">
    <property type="match status" value="1"/>
</dbReference>
<dbReference type="SUPFAM" id="SSF56176">
    <property type="entry name" value="FAD-binding/transporter-associated domain-like"/>
    <property type="match status" value="1"/>
</dbReference>
<evidence type="ECO:0000313" key="6">
    <source>
        <dbReference type="Proteomes" id="UP000541810"/>
    </source>
</evidence>
<comment type="caution">
    <text evidence="5">The sequence shown here is derived from an EMBL/GenBank/DDBJ whole genome shotgun (WGS) entry which is preliminary data.</text>
</comment>
<comment type="pathway">
    <text evidence="2">Cell wall biogenesis; peptidoglycan biosynthesis.</text>
</comment>
<dbReference type="GO" id="GO:0071949">
    <property type="term" value="F:FAD binding"/>
    <property type="evidence" value="ECO:0007669"/>
    <property type="project" value="InterPro"/>
</dbReference>
<evidence type="ECO:0000256" key="3">
    <source>
        <dbReference type="SAM" id="MobiDB-lite"/>
    </source>
</evidence>
<dbReference type="GO" id="GO:0005829">
    <property type="term" value="C:cytosol"/>
    <property type="evidence" value="ECO:0007669"/>
    <property type="project" value="TreeGrafter"/>
</dbReference>
<dbReference type="UniPathway" id="UPA00219"/>
<dbReference type="PANTHER" id="PTHR21071">
    <property type="entry name" value="UDP-N-ACETYLENOLPYRUVOYLGLUCOSAMINE REDUCTASE"/>
    <property type="match status" value="1"/>
</dbReference>
<keyword evidence="6" id="KW-1185">Reference proteome</keyword>
<keyword evidence="2" id="KW-0961">Cell wall biogenesis/degradation</keyword>